<feature type="region of interest" description="Disordered" evidence="1">
    <location>
        <begin position="429"/>
        <end position="454"/>
    </location>
</feature>
<dbReference type="EMBL" id="MU150273">
    <property type="protein sequence ID" value="KAF9462359.1"/>
    <property type="molecule type" value="Genomic_DNA"/>
</dbReference>
<dbReference type="OrthoDB" id="5348546at2759"/>
<comment type="caution">
    <text evidence="2">The sequence shown here is derived from an EMBL/GenBank/DDBJ whole genome shotgun (WGS) entry which is preliminary data.</text>
</comment>
<feature type="compositionally biased region" description="Basic and acidic residues" evidence="1">
    <location>
        <begin position="583"/>
        <end position="605"/>
    </location>
</feature>
<dbReference type="Proteomes" id="UP000807353">
    <property type="component" value="Unassembled WGS sequence"/>
</dbReference>
<evidence type="ECO:0000313" key="3">
    <source>
        <dbReference type="Proteomes" id="UP000807353"/>
    </source>
</evidence>
<feature type="compositionally biased region" description="Low complexity" evidence="1">
    <location>
        <begin position="44"/>
        <end position="63"/>
    </location>
</feature>
<name>A0A9P5Y522_9AGAR</name>
<feature type="compositionally biased region" description="Basic and acidic residues" evidence="1">
    <location>
        <begin position="255"/>
        <end position="264"/>
    </location>
</feature>
<feature type="compositionally biased region" description="Polar residues" evidence="1">
    <location>
        <begin position="700"/>
        <end position="720"/>
    </location>
</feature>
<feature type="region of interest" description="Disordered" evidence="1">
    <location>
        <begin position="1"/>
        <end position="65"/>
    </location>
</feature>
<evidence type="ECO:0000313" key="2">
    <source>
        <dbReference type="EMBL" id="KAF9462359.1"/>
    </source>
</evidence>
<feature type="compositionally biased region" description="Basic and acidic residues" evidence="1">
    <location>
        <begin position="622"/>
        <end position="633"/>
    </location>
</feature>
<accession>A0A9P5Y522</accession>
<gene>
    <name evidence="2" type="ORF">BDZ94DRAFT_738869</name>
</gene>
<feature type="compositionally biased region" description="Low complexity" evidence="1">
    <location>
        <begin position="639"/>
        <end position="653"/>
    </location>
</feature>
<feature type="compositionally biased region" description="Low complexity" evidence="1">
    <location>
        <begin position="287"/>
        <end position="296"/>
    </location>
</feature>
<feature type="compositionally biased region" description="Low complexity" evidence="1">
    <location>
        <begin position="324"/>
        <end position="346"/>
    </location>
</feature>
<feature type="compositionally biased region" description="Pro residues" evidence="1">
    <location>
        <begin position="313"/>
        <end position="323"/>
    </location>
</feature>
<reference evidence="2" key="1">
    <citation type="submission" date="2020-11" db="EMBL/GenBank/DDBJ databases">
        <authorList>
            <consortium name="DOE Joint Genome Institute"/>
            <person name="Ahrendt S."/>
            <person name="Riley R."/>
            <person name="Andreopoulos W."/>
            <person name="Labutti K."/>
            <person name="Pangilinan J."/>
            <person name="Ruiz-Duenas F.J."/>
            <person name="Barrasa J.M."/>
            <person name="Sanchez-Garcia M."/>
            <person name="Camarero S."/>
            <person name="Miyauchi S."/>
            <person name="Serrano A."/>
            <person name="Linde D."/>
            <person name="Babiker R."/>
            <person name="Drula E."/>
            <person name="Ayuso-Fernandez I."/>
            <person name="Pacheco R."/>
            <person name="Padilla G."/>
            <person name="Ferreira P."/>
            <person name="Barriuso J."/>
            <person name="Kellner H."/>
            <person name="Castanera R."/>
            <person name="Alfaro M."/>
            <person name="Ramirez L."/>
            <person name="Pisabarro A.G."/>
            <person name="Kuo A."/>
            <person name="Tritt A."/>
            <person name="Lipzen A."/>
            <person name="He G."/>
            <person name="Yan M."/>
            <person name="Ng V."/>
            <person name="Cullen D."/>
            <person name="Martin F."/>
            <person name="Rosso M.-N."/>
            <person name="Henrissat B."/>
            <person name="Hibbett D."/>
            <person name="Martinez A.T."/>
            <person name="Grigoriev I.V."/>
        </authorList>
    </citation>
    <scope>NUCLEOTIDE SEQUENCE</scope>
    <source>
        <strain evidence="2">CBS 247.69</strain>
    </source>
</reference>
<feature type="compositionally biased region" description="Polar residues" evidence="1">
    <location>
        <begin position="19"/>
        <end position="33"/>
    </location>
</feature>
<feature type="compositionally biased region" description="Basic and acidic residues" evidence="1">
    <location>
        <begin position="297"/>
        <end position="307"/>
    </location>
</feature>
<keyword evidence="3" id="KW-1185">Reference proteome</keyword>
<proteinExistence type="predicted"/>
<dbReference type="AlphaFoldDB" id="A0A9P5Y522"/>
<sequence length="879" mass="96341">MSNILPPLVIPTSDERTTKSAQNVSLPPLSSWSDGYRALDSIGSSSSPRSSSPPMTPFSSRSSQSHAFIQSSPRIAFETRHPHNDHMDDHLSAWDRNYMHYPSSQASIIPHTLPSIKAIYENDIMMRSTPPLYVSKPSEKIEFDFGEQQADITNSVASRYPSTFYDSEEEHEGEDESEGYSFVEEGARATFFRTSAERGQWKTDPAALKMQSRWQMRQSAPTWSPPPVSGLQYISRPISEPAHPTSRASSPADFPDSHDEHKIASELPSTPFVDDVSPDHLNHAVCDLSSSPPSLTSDREPSHEPGEMHYPSSPLPPSSPPLSPVSLPVSPMMRSMSPLSFVSSSPFMPPSSPLSFPPSDHDNDDMDLENEIESDGALPGATSEPVLSPTALVLEPSICIETSLSPPVAGTGAEVPPALFTRPLIATPELEPADKGHSPEPALDTPTSSDLPEEAPSVTTAVIPPSITNPGPSTDDGTAQGVCTEASMDIDIPPNQVTQVPNVLNLFGTHEAQVSTAPIVVKSSILDEVLPIPKKDPKVEVPNVLDLFNDLVEEPLSLETSVEKVLEVPQTSTNDANRSKAKTKTDKALKVRDHNGAMDVDEKGEGPSSAEARVGKPKRKKVVEGERRYEGPVRKKSRSSISETTISESHSSSVKGKFKADEPQKAKADGKRRHEEEDETFDVAPQPKARKQRRVDNASKNRPQQASRVHSDNSTASSSKRPLPVPIVSPSKSKPKNPETAALDAEICGLLIESMATSRASCLPASFLYKSVMQCRPSLKAQRSEKEWMEVFERVLRDGEASHGSGVFGKVESSGKDDSDRPLEAQWFYVPEADDDQERATLIRSMMPRPGKRSETKKYKQYYYRPLEKISRWDPEDEI</sequence>
<feature type="compositionally biased region" description="Basic and acidic residues" evidence="1">
    <location>
        <begin position="658"/>
        <end position="675"/>
    </location>
</feature>
<protein>
    <submittedName>
        <fullName evidence="2">Uncharacterized protein</fullName>
    </submittedName>
</protein>
<organism evidence="2 3">
    <name type="scientific">Collybia nuda</name>
    <dbReference type="NCBI Taxonomy" id="64659"/>
    <lineage>
        <taxon>Eukaryota</taxon>
        <taxon>Fungi</taxon>
        <taxon>Dikarya</taxon>
        <taxon>Basidiomycota</taxon>
        <taxon>Agaricomycotina</taxon>
        <taxon>Agaricomycetes</taxon>
        <taxon>Agaricomycetidae</taxon>
        <taxon>Agaricales</taxon>
        <taxon>Tricholomatineae</taxon>
        <taxon>Clitocybaceae</taxon>
        <taxon>Collybia</taxon>
    </lineage>
</organism>
<feature type="compositionally biased region" description="Pro residues" evidence="1">
    <location>
        <begin position="347"/>
        <end position="356"/>
    </location>
</feature>
<feature type="region of interest" description="Disordered" evidence="1">
    <location>
        <begin position="569"/>
        <end position="739"/>
    </location>
</feature>
<feature type="compositionally biased region" description="Acidic residues" evidence="1">
    <location>
        <begin position="362"/>
        <end position="374"/>
    </location>
</feature>
<feature type="region of interest" description="Disordered" evidence="1">
    <location>
        <begin position="217"/>
        <end position="384"/>
    </location>
</feature>
<evidence type="ECO:0000256" key="1">
    <source>
        <dbReference type="SAM" id="MobiDB-lite"/>
    </source>
</evidence>